<dbReference type="Proteomes" id="UP000824236">
    <property type="component" value="Unassembled WGS sequence"/>
</dbReference>
<accession>A0A9E2KGK0</accession>
<dbReference type="InterPro" id="IPR021958">
    <property type="entry name" value="DUF3575"/>
</dbReference>
<reference evidence="1" key="1">
    <citation type="journal article" date="2021" name="PeerJ">
        <title>Extensive microbial diversity within the chicken gut microbiome revealed by metagenomics and culture.</title>
        <authorList>
            <person name="Gilroy R."/>
            <person name="Ravi A."/>
            <person name="Getino M."/>
            <person name="Pursley I."/>
            <person name="Horton D.L."/>
            <person name="Alikhan N.F."/>
            <person name="Baker D."/>
            <person name="Gharbi K."/>
            <person name="Hall N."/>
            <person name="Watson M."/>
            <person name="Adriaenssens E.M."/>
            <person name="Foster-Nyarko E."/>
            <person name="Jarju S."/>
            <person name="Secka A."/>
            <person name="Antonio M."/>
            <person name="Oren A."/>
            <person name="Chaudhuri R.R."/>
            <person name="La Ragione R."/>
            <person name="Hildebrand F."/>
            <person name="Pallen M.J."/>
        </authorList>
    </citation>
    <scope>NUCLEOTIDE SEQUENCE</scope>
    <source>
        <strain evidence="1">B3-3758</strain>
    </source>
</reference>
<gene>
    <name evidence="1" type="ORF">H9791_07345</name>
</gene>
<name>A0A9E2KGK0_9BACE</name>
<dbReference type="EMBL" id="JAHLFO010000103">
    <property type="protein sequence ID" value="MBU3814311.1"/>
    <property type="molecule type" value="Genomic_DNA"/>
</dbReference>
<dbReference type="Pfam" id="PF12099">
    <property type="entry name" value="DUF3575"/>
    <property type="match status" value="1"/>
</dbReference>
<organism evidence="1 2">
    <name type="scientific">Candidatus Bacteroides intestinipullorum</name>
    <dbReference type="NCBI Taxonomy" id="2838471"/>
    <lineage>
        <taxon>Bacteria</taxon>
        <taxon>Pseudomonadati</taxon>
        <taxon>Bacteroidota</taxon>
        <taxon>Bacteroidia</taxon>
        <taxon>Bacteroidales</taxon>
        <taxon>Bacteroidaceae</taxon>
        <taxon>Bacteroides</taxon>
    </lineage>
</organism>
<evidence type="ECO:0000313" key="1">
    <source>
        <dbReference type="EMBL" id="MBU3814311.1"/>
    </source>
</evidence>
<dbReference type="Gene3D" id="3.30.1330.60">
    <property type="entry name" value="OmpA-like domain"/>
    <property type="match status" value="1"/>
</dbReference>
<comment type="caution">
    <text evidence="1">The sequence shown here is derived from an EMBL/GenBank/DDBJ whole genome shotgun (WGS) entry which is preliminary data.</text>
</comment>
<dbReference type="InterPro" id="IPR036737">
    <property type="entry name" value="OmpA-like_sf"/>
</dbReference>
<dbReference type="AlphaFoldDB" id="A0A9E2KGK0"/>
<reference evidence="1" key="2">
    <citation type="submission" date="2021-04" db="EMBL/GenBank/DDBJ databases">
        <authorList>
            <person name="Gilroy R."/>
        </authorList>
    </citation>
    <scope>NUCLEOTIDE SEQUENCE</scope>
    <source>
        <strain evidence="1">B3-3758</strain>
    </source>
</reference>
<dbReference type="SUPFAM" id="SSF103088">
    <property type="entry name" value="OmpA-like"/>
    <property type="match status" value="1"/>
</dbReference>
<protein>
    <submittedName>
        <fullName evidence="1">DUF3575 domain-containing protein</fullName>
    </submittedName>
</protein>
<evidence type="ECO:0000313" key="2">
    <source>
        <dbReference type="Proteomes" id="UP000824236"/>
    </source>
</evidence>
<sequence length="423" mass="49055">MRKSLLFMVLLLYGMVVTAQTVHEIRDSVKIYFRQGRTELVPELRGNQSSLNQIIKRLRNTNADTLYRLREVEVVGAASPEGSIPLNRELSRKRADVLFGYLSQYAPLPDSLKTTLFLGRDWQGLARLVERDADVPHRAEVLQLLQQIIREIHNGTIPQTDALRRLQQLHGGIPYRYMYRHLFPELRASQLNVLYRQVELPAVAMPPLAAADVVVRMDTTYLYDTLYVEVPRPCRPFYMDISTNLLYDALAVPNIGVEFYLKKDWSIGANWLYGWWKTDRKHRYWRIYGGDLTVRKWLGKAAMEKPLTGHHLGLYGQILTYDFEWGGRGYLGGKPGGTLWDKMNWGIGLEYGYSLPLARRLNIDFSVGVGYQHGEYQEYLPEDDCYVWQATKKRRWFGPTQAKISLVWLIGCDNYNRKKGGRR</sequence>
<proteinExistence type="predicted"/>